<dbReference type="OrthoDB" id="3565729at2"/>
<protein>
    <recommendedName>
        <fullName evidence="3">Right handed beta helix domain-containing protein</fullName>
    </recommendedName>
</protein>
<proteinExistence type="predicted"/>
<evidence type="ECO:0000259" key="3">
    <source>
        <dbReference type="Pfam" id="PF13229"/>
    </source>
</evidence>
<evidence type="ECO:0000256" key="1">
    <source>
        <dbReference type="SAM" id="MobiDB-lite"/>
    </source>
</evidence>
<name>F2L6V3_PSEUX</name>
<dbReference type="HOGENOM" id="CLU_566041_0_0_11"/>
<sequence>MTSPHLRVLVGRRRWVVAAAAALILLTTGAGTAHAADTPPLARVAPGAAVSCGWRAAAADLAAATASATDPRAKAIHDALVKAGLSAGTPTTCSTGSGSTWSSTAAGKDSGAQDETATGAGAVKGIDDGAPGGGRTLTVGAGGAYRDISSAVAAAQPGDTVQVAAGTYPGFAVSRDGAPGKWLTIAAAPGASVVITGGGEGNGLVSLDGRSWVRLVGLTIRGSSSHGIYGDKIDHIVVRRCEVADSQDGGIVLSDGQDVLVQGANVHGNNARGTSASNEAISIVGTKTFEIVGSAVHDNGEEGIDAKYEAADGLIHDNQVWGNRGPNIYLDSAHDLTVTGNQVWGATEASKSGIGLAVENYSTTRRLANVTVSDNVVRDNVGAGIDFWVESSGQLSDVTVTGNKLGGNRRGAITYNTDSLAGITVRANTFGDGNTPPAAHPGVTLLGNVTGAIPAVTSALLGSGSGSDSGASGSQPLLGTDQ</sequence>
<dbReference type="AlphaFoldDB" id="F2L6V3"/>
<feature type="signal peptide" evidence="2">
    <location>
        <begin position="1"/>
        <end position="35"/>
    </location>
</feature>
<feature type="chain" id="PRO_5003285578" description="Right handed beta helix domain-containing protein" evidence="2">
    <location>
        <begin position="36"/>
        <end position="482"/>
    </location>
</feature>
<dbReference type="SUPFAM" id="SSF51126">
    <property type="entry name" value="Pectin lyase-like"/>
    <property type="match status" value="1"/>
</dbReference>
<dbReference type="InterPro" id="IPR006626">
    <property type="entry name" value="PbH1"/>
</dbReference>
<dbReference type="Proteomes" id="UP000007809">
    <property type="component" value="Plasmid pPSED01"/>
</dbReference>
<dbReference type="InterPro" id="IPR039448">
    <property type="entry name" value="Beta_helix"/>
</dbReference>
<dbReference type="EMBL" id="CP002594">
    <property type="protein sequence ID" value="AEA28825.1"/>
    <property type="molecule type" value="Genomic_DNA"/>
</dbReference>
<feature type="region of interest" description="Disordered" evidence="1">
    <location>
        <begin position="89"/>
        <end position="116"/>
    </location>
</feature>
<dbReference type="Pfam" id="PF13229">
    <property type="entry name" value="Beta_helix"/>
    <property type="match status" value="1"/>
</dbReference>
<geneLocation type="plasmid" evidence="4 5">
    <name>pPSED01</name>
</geneLocation>
<keyword evidence="4" id="KW-0614">Plasmid</keyword>
<feature type="compositionally biased region" description="Low complexity" evidence="1">
    <location>
        <begin position="89"/>
        <end position="107"/>
    </location>
</feature>
<dbReference type="eggNOG" id="COG3420">
    <property type="taxonomic scope" value="Bacteria"/>
</dbReference>
<dbReference type="InterPro" id="IPR011050">
    <property type="entry name" value="Pectin_lyase_fold/virulence"/>
</dbReference>
<gene>
    <name evidence="4" type="ordered locus">Psed_6744</name>
</gene>
<accession>F2L6V3</accession>
<dbReference type="PROSITE" id="PS51318">
    <property type="entry name" value="TAT"/>
    <property type="match status" value="1"/>
</dbReference>
<organism evidence="4 5">
    <name type="scientific">Pseudonocardia dioxanivorans (strain ATCC 55486 / DSM 44775 / JCM 13855 / CB1190)</name>
    <dbReference type="NCBI Taxonomy" id="675635"/>
    <lineage>
        <taxon>Bacteria</taxon>
        <taxon>Bacillati</taxon>
        <taxon>Actinomycetota</taxon>
        <taxon>Actinomycetes</taxon>
        <taxon>Pseudonocardiales</taxon>
        <taxon>Pseudonocardiaceae</taxon>
        <taxon>Pseudonocardia</taxon>
    </lineage>
</organism>
<dbReference type="InterPro" id="IPR012334">
    <property type="entry name" value="Pectin_lyas_fold"/>
</dbReference>
<keyword evidence="5" id="KW-1185">Reference proteome</keyword>
<dbReference type="KEGG" id="pdx:Psed_6744"/>
<dbReference type="SMART" id="SM00710">
    <property type="entry name" value="PbH1"/>
    <property type="match status" value="7"/>
</dbReference>
<dbReference type="Gene3D" id="2.160.20.10">
    <property type="entry name" value="Single-stranded right-handed beta-helix, Pectin lyase-like"/>
    <property type="match status" value="1"/>
</dbReference>
<feature type="region of interest" description="Disordered" evidence="1">
    <location>
        <begin position="463"/>
        <end position="482"/>
    </location>
</feature>
<keyword evidence="2" id="KW-0732">Signal</keyword>
<evidence type="ECO:0000313" key="4">
    <source>
        <dbReference type="EMBL" id="AEA28825.1"/>
    </source>
</evidence>
<dbReference type="InterPro" id="IPR006311">
    <property type="entry name" value="TAT_signal"/>
</dbReference>
<feature type="domain" description="Right handed beta helix" evidence="3">
    <location>
        <begin position="227"/>
        <end position="404"/>
    </location>
</feature>
<feature type="compositionally biased region" description="Low complexity" evidence="1">
    <location>
        <begin position="463"/>
        <end position="474"/>
    </location>
</feature>
<reference evidence="4 5" key="1">
    <citation type="journal article" date="2011" name="J. Bacteriol.">
        <title>Genome sequence of the 1,4-dioxane-degrading Pseudonocardia dioxanivorans strain CB1190.</title>
        <authorList>
            <person name="Sales C.M."/>
            <person name="Mahendra S."/>
            <person name="Grostern A."/>
            <person name="Parales R.E."/>
            <person name="Goodwin L.A."/>
            <person name="Woyke T."/>
            <person name="Nolan M."/>
            <person name="Lapidus A."/>
            <person name="Chertkov O."/>
            <person name="Ovchinnikova G."/>
            <person name="Sczyrba A."/>
            <person name="Alvarez-Cohen L."/>
        </authorList>
    </citation>
    <scope>NUCLEOTIDE SEQUENCE [LARGE SCALE GENOMIC DNA]</scope>
    <source>
        <strain evidence="5">ATCC 55486 / DSM 44775 / JCM 13855 / CB1190</strain>
    </source>
</reference>
<evidence type="ECO:0000313" key="5">
    <source>
        <dbReference type="Proteomes" id="UP000007809"/>
    </source>
</evidence>
<evidence type="ECO:0000256" key="2">
    <source>
        <dbReference type="SAM" id="SignalP"/>
    </source>
</evidence>
<dbReference type="RefSeq" id="WP_013678717.1">
    <property type="nucleotide sequence ID" value="NC_015314.1"/>
</dbReference>